<dbReference type="Proteomes" id="UP000068016">
    <property type="component" value="Unassembled WGS sequence"/>
</dbReference>
<feature type="region of interest" description="Disordered" evidence="1">
    <location>
        <begin position="32"/>
        <end position="51"/>
    </location>
</feature>
<sequence length="77" mass="7998">MAIWQGLSKNVAKHATPDGNFTVRATRGADGTALVHGRDNGAGVPPARPSRVGSDRLTACGILQGCIEGNPDEIFAR</sequence>
<evidence type="ECO:0000313" key="2">
    <source>
        <dbReference type="EMBL" id="KWN18073.1"/>
    </source>
</evidence>
<accession>A0A108EVF2</accession>
<name>A0A108EVF2_9BURK</name>
<comment type="caution">
    <text evidence="2">The sequence shown here is derived from an EMBL/GenBank/DDBJ whole genome shotgun (WGS) entry which is preliminary data.</text>
</comment>
<proteinExistence type="predicted"/>
<dbReference type="SUPFAM" id="SSF55874">
    <property type="entry name" value="ATPase domain of HSP90 chaperone/DNA topoisomerase II/histidine kinase"/>
    <property type="match status" value="1"/>
</dbReference>
<reference evidence="2 3" key="1">
    <citation type="submission" date="2015-11" db="EMBL/GenBank/DDBJ databases">
        <title>Expanding the genomic diversity of Burkholderia species for the development of highly accurate diagnostics.</title>
        <authorList>
            <person name="Sahl J."/>
            <person name="Keim P."/>
            <person name="Wagner D."/>
        </authorList>
    </citation>
    <scope>NUCLEOTIDE SEQUENCE [LARGE SCALE GENOMIC DNA]</scope>
    <source>
        <strain evidence="2 3">MSMB793WGS</strain>
    </source>
</reference>
<dbReference type="AlphaFoldDB" id="A0A108EVF2"/>
<organism evidence="2 3">
    <name type="scientific">Burkholderia territorii</name>
    <dbReference type="NCBI Taxonomy" id="1503055"/>
    <lineage>
        <taxon>Bacteria</taxon>
        <taxon>Pseudomonadati</taxon>
        <taxon>Pseudomonadota</taxon>
        <taxon>Betaproteobacteria</taxon>
        <taxon>Burkholderiales</taxon>
        <taxon>Burkholderiaceae</taxon>
        <taxon>Burkholderia</taxon>
        <taxon>Burkholderia cepacia complex</taxon>
    </lineage>
</organism>
<evidence type="ECO:0000313" key="3">
    <source>
        <dbReference type="Proteomes" id="UP000068016"/>
    </source>
</evidence>
<dbReference type="InterPro" id="IPR036890">
    <property type="entry name" value="HATPase_C_sf"/>
</dbReference>
<protein>
    <submittedName>
        <fullName evidence="2">Uncharacterized protein</fullName>
    </submittedName>
</protein>
<gene>
    <name evidence="2" type="ORF">WT83_11385</name>
</gene>
<dbReference type="EMBL" id="LPLZ01000033">
    <property type="protein sequence ID" value="KWN18073.1"/>
    <property type="molecule type" value="Genomic_DNA"/>
</dbReference>
<evidence type="ECO:0000256" key="1">
    <source>
        <dbReference type="SAM" id="MobiDB-lite"/>
    </source>
</evidence>